<feature type="transmembrane region" description="Helical" evidence="8">
    <location>
        <begin position="277"/>
        <end position="305"/>
    </location>
</feature>
<comment type="similarity">
    <text evidence="2 7">Belongs to the sodium:solute symporter (SSF) (TC 2.A.21) family.</text>
</comment>
<evidence type="ECO:0000256" key="6">
    <source>
        <dbReference type="ARBA" id="ARBA00023136"/>
    </source>
</evidence>
<gene>
    <name evidence="9" type="ORF">DRB17_10360</name>
</gene>
<feature type="transmembrane region" description="Helical" evidence="8">
    <location>
        <begin position="379"/>
        <end position="398"/>
    </location>
</feature>
<dbReference type="RefSeq" id="WP_114582129.1">
    <property type="nucleotide sequence ID" value="NZ_QPMH01000008.1"/>
</dbReference>
<keyword evidence="4 8" id="KW-0812">Transmembrane</keyword>
<dbReference type="EMBL" id="QPMH01000008">
    <property type="protein sequence ID" value="RDD61885.1"/>
    <property type="molecule type" value="Genomic_DNA"/>
</dbReference>
<dbReference type="InterPro" id="IPR038377">
    <property type="entry name" value="Na/Glc_symporter_sf"/>
</dbReference>
<evidence type="ECO:0000256" key="8">
    <source>
        <dbReference type="SAM" id="Phobius"/>
    </source>
</evidence>
<evidence type="ECO:0000256" key="3">
    <source>
        <dbReference type="ARBA" id="ARBA00022448"/>
    </source>
</evidence>
<dbReference type="Proteomes" id="UP000253941">
    <property type="component" value="Unassembled WGS sequence"/>
</dbReference>
<accession>A0A369TBV7</accession>
<sequence>MNNPVAGYVFFLVMAVLIFGSAYWAYRRHTVKSVDDFVTGGRRMGLGIISASIMASWIWTTTLIGASEAGMWFGASGGFHYAWGAIVPFLVFIPVALRLRRLMPKASTFAEFIRERYGTGVHVLFLVFGIGVGFYVYTEQLVGAGILFKTTFGVDYKVAVVMTTALVVSYVALGGFRGSIVTDLFQFAVVAIACVFLIPWLLAKVGGAEFLYQGLERVASDPKDPNHNAEAMDWFSSSGLRYGLAAVVIATGQVLLEQGYYQRAVAAIDQKRLRWAYIIGGIVAWFPIPLMFGLVVGGTGLAMGFGAGAELESTSDVAPYVMSNVLGPVAGILFSVMVFMAATSTADTSLAGAQSLFTVDVYERYWNKGKPNERLQLRFGRVVTIVYGFAGMAVALGLEGQSLLQIDIFSGILFAAPVAALVFGLFWRRASPEAAVISIAAGLGGGLIAWFSIPDEDINWFVGNAISLGAPIILMVVLPLLRKEQFEFGRLLNWKPHHRAVGGQEAPATAGE</sequence>
<keyword evidence="3" id="KW-0813">Transport</keyword>
<dbReference type="PANTHER" id="PTHR46154">
    <property type="match status" value="1"/>
</dbReference>
<feature type="transmembrane region" description="Helical" evidence="8">
    <location>
        <begin position="78"/>
        <end position="97"/>
    </location>
</feature>
<organism evidence="9 10">
    <name type="scientific">Ferruginivarius sediminum</name>
    <dbReference type="NCBI Taxonomy" id="2661937"/>
    <lineage>
        <taxon>Bacteria</taxon>
        <taxon>Pseudomonadati</taxon>
        <taxon>Pseudomonadota</taxon>
        <taxon>Alphaproteobacteria</taxon>
        <taxon>Rhodospirillales</taxon>
        <taxon>Rhodospirillaceae</taxon>
        <taxon>Ferruginivarius</taxon>
    </lineage>
</organism>
<dbReference type="AlphaFoldDB" id="A0A369TBV7"/>
<feature type="transmembrane region" description="Helical" evidence="8">
    <location>
        <begin position="46"/>
        <end position="66"/>
    </location>
</feature>
<evidence type="ECO:0000313" key="10">
    <source>
        <dbReference type="Proteomes" id="UP000253941"/>
    </source>
</evidence>
<dbReference type="GO" id="GO:0005886">
    <property type="term" value="C:plasma membrane"/>
    <property type="evidence" value="ECO:0007669"/>
    <property type="project" value="TreeGrafter"/>
</dbReference>
<feature type="transmembrane region" description="Helical" evidence="8">
    <location>
        <begin position="459"/>
        <end position="481"/>
    </location>
</feature>
<dbReference type="Pfam" id="PF00474">
    <property type="entry name" value="SSF"/>
    <property type="match status" value="1"/>
</dbReference>
<reference evidence="9 10" key="1">
    <citation type="submission" date="2018-07" db="EMBL/GenBank/DDBJ databases">
        <title>Venubactetium sediminum gen. nov., sp. nov., isolated from a marine solar saltern.</title>
        <authorList>
            <person name="Wang S."/>
        </authorList>
    </citation>
    <scope>NUCLEOTIDE SEQUENCE [LARGE SCALE GENOMIC DNA]</scope>
    <source>
        <strain evidence="9 10">WD2A32</strain>
    </source>
</reference>
<name>A0A369TBV7_9PROT</name>
<keyword evidence="5 8" id="KW-1133">Transmembrane helix</keyword>
<evidence type="ECO:0000256" key="2">
    <source>
        <dbReference type="ARBA" id="ARBA00006434"/>
    </source>
</evidence>
<evidence type="ECO:0000256" key="4">
    <source>
        <dbReference type="ARBA" id="ARBA00022692"/>
    </source>
</evidence>
<feature type="transmembrane region" description="Helical" evidence="8">
    <location>
        <begin position="325"/>
        <end position="342"/>
    </location>
</feature>
<evidence type="ECO:0000313" key="9">
    <source>
        <dbReference type="EMBL" id="RDD61885.1"/>
    </source>
</evidence>
<dbReference type="InterPro" id="IPR001734">
    <property type="entry name" value="Na/solute_symporter"/>
</dbReference>
<feature type="transmembrane region" description="Helical" evidence="8">
    <location>
        <begin position="6"/>
        <end position="26"/>
    </location>
</feature>
<feature type="transmembrane region" description="Helical" evidence="8">
    <location>
        <begin position="239"/>
        <end position="256"/>
    </location>
</feature>
<feature type="transmembrane region" description="Helical" evidence="8">
    <location>
        <begin position="158"/>
        <end position="176"/>
    </location>
</feature>
<dbReference type="Gene3D" id="1.20.1730.10">
    <property type="entry name" value="Sodium/glucose cotransporter"/>
    <property type="match status" value="1"/>
</dbReference>
<dbReference type="InterPro" id="IPR031155">
    <property type="entry name" value="DUR"/>
</dbReference>
<evidence type="ECO:0000256" key="7">
    <source>
        <dbReference type="RuleBase" id="RU362091"/>
    </source>
</evidence>
<proteinExistence type="inferred from homology"/>
<dbReference type="GO" id="GO:0015204">
    <property type="term" value="F:urea transmembrane transporter activity"/>
    <property type="evidence" value="ECO:0007669"/>
    <property type="project" value="InterPro"/>
</dbReference>
<evidence type="ECO:0000256" key="5">
    <source>
        <dbReference type="ARBA" id="ARBA00022989"/>
    </source>
</evidence>
<protein>
    <submittedName>
        <fullName evidence="9">Na(+)/glucose symporter</fullName>
    </submittedName>
</protein>
<feature type="transmembrane region" description="Helical" evidence="8">
    <location>
        <begin position="404"/>
        <end position="427"/>
    </location>
</feature>
<keyword evidence="6 8" id="KW-0472">Membrane</keyword>
<feature type="transmembrane region" description="Helical" evidence="8">
    <location>
        <begin position="183"/>
        <end position="202"/>
    </location>
</feature>
<comment type="caution">
    <text evidence="9">The sequence shown here is derived from an EMBL/GenBank/DDBJ whole genome shotgun (WGS) entry which is preliminary data.</text>
</comment>
<dbReference type="PROSITE" id="PS50283">
    <property type="entry name" value="NA_SOLUT_SYMP_3"/>
    <property type="match status" value="1"/>
</dbReference>
<comment type="subcellular location">
    <subcellularLocation>
        <location evidence="1">Membrane</location>
        <topology evidence="1">Multi-pass membrane protein</topology>
    </subcellularLocation>
</comment>
<keyword evidence="10" id="KW-1185">Reference proteome</keyword>
<dbReference type="PANTHER" id="PTHR46154:SF4">
    <property type="entry name" value="UREA ACTIVE TRANSPORTER"/>
    <property type="match status" value="1"/>
</dbReference>
<feature type="transmembrane region" description="Helical" evidence="8">
    <location>
        <begin position="434"/>
        <end position="453"/>
    </location>
</feature>
<feature type="transmembrane region" description="Helical" evidence="8">
    <location>
        <begin position="117"/>
        <end position="138"/>
    </location>
</feature>
<evidence type="ECO:0000256" key="1">
    <source>
        <dbReference type="ARBA" id="ARBA00004141"/>
    </source>
</evidence>